<evidence type="ECO:0000256" key="8">
    <source>
        <dbReference type="ARBA" id="ARBA00022989"/>
    </source>
</evidence>
<dbReference type="STRING" id="73230.A0A2B7ZCY0"/>
<reference evidence="15 16" key="1">
    <citation type="submission" date="2017-10" db="EMBL/GenBank/DDBJ databases">
        <title>Comparative genomics in systemic dimorphic fungi from Ajellomycetaceae.</title>
        <authorList>
            <person name="Munoz J.F."/>
            <person name="Mcewen J.G."/>
            <person name="Clay O.K."/>
            <person name="Cuomo C.A."/>
        </authorList>
    </citation>
    <scope>NUCLEOTIDE SEQUENCE [LARGE SCALE GENOMIC DNA]</scope>
    <source>
        <strain evidence="15 16">UAMH4076</strain>
    </source>
</reference>
<keyword evidence="5 14" id="KW-0444">Lipid biosynthesis</keyword>
<evidence type="ECO:0000256" key="14">
    <source>
        <dbReference type="RuleBase" id="RU363109"/>
    </source>
</evidence>
<dbReference type="PANTHER" id="PTHR11035">
    <property type="entry name" value="VERY-LONG-CHAIN (3R)-3-HYDROXYACYL-COA DEHYDRATASE"/>
    <property type="match status" value="1"/>
</dbReference>
<dbReference type="AlphaFoldDB" id="A0A2B7ZCY0"/>
<dbReference type="GO" id="GO:0042761">
    <property type="term" value="P:very long-chain fatty acid biosynthetic process"/>
    <property type="evidence" value="ECO:0007669"/>
    <property type="project" value="TreeGrafter"/>
</dbReference>
<name>A0A2B7ZCY0_9EURO</name>
<dbReference type="GO" id="GO:0030148">
    <property type="term" value="P:sphingolipid biosynthetic process"/>
    <property type="evidence" value="ECO:0007669"/>
    <property type="project" value="TreeGrafter"/>
</dbReference>
<comment type="caution">
    <text evidence="15">The sequence shown here is derived from an EMBL/GenBank/DDBJ whole genome shotgun (WGS) entry which is preliminary data.</text>
</comment>
<gene>
    <name evidence="15" type="ORF">GX50_05378</name>
</gene>
<dbReference type="GO" id="GO:0030497">
    <property type="term" value="P:fatty acid elongation"/>
    <property type="evidence" value="ECO:0007669"/>
    <property type="project" value="TreeGrafter"/>
</dbReference>
<feature type="transmembrane region" description="Helical" evidence="14">
    <location>
        <begin position="57"/>
        <end position="79"/>
    </location>
</feature>
<dbReference type="PANTHER" id="PTHR11035:SF3">
    <property type="entry name" value="VERY-LONG-CHAIN (3R)-3-HYDROXYACYL-COA DEHYDRATASE"/>
    <property type="match status" value="1"/>
</dbReference>
<evidence type="ECO:0000256" key="12">
    <source>
        <dbReference type="ARBA" id="ARBA00023239"/>
    </source>
</evidence>
<keyword evidence="7 14" id="KW-0276">Fatty acid metabolism</keyword>
<dbReference type="GO" id="GO:0102158">
    <property type="term" value="F:very-long-chain (3R)-3-hydroxyacyl-CoA dehydratase activity"/>
    <property type="evidence" value="ECO:0007669"/>
    <property type="project" value="UniProtKB-EC"/>
</dbReference>
<comment type="function">
    <text evidence="14">Catalyzes the third of the four reactions of the long-chain fatty acids elongation cycle. This endoplasmic reticulum-bound enzymatic process, allows the addition of two carbons to the chain of long- and very long-chain fatty acids/VLCFAs per cycle. This enzyme catalyzes the dehydration of the 3-hydroxyacyl-CoA intermediate into trans-2,3-enoyl-CoA, within each cycle of fatty acid elongation. Thereby, it participates to the production of VLCFAs of different chain lengths that are involved in multiple biological processes as precursors of membrane lipids and lipid mediators.</text>
</comment>
<dbReference type="EC" id="4.2.1.134" evidence="4 14"/>
<evidence type="ECO:0000256" key="11">
    <source>
        <dbReference type="ARBA" id="ARBA00023160"/>
    </source>
</evidence>
<keyword evidence="6 14" id="KW-0812">Transmembrane</keyword>
<evidence type="ECO:0000256" key="7">
    <source>
        <dbReference type="ARBA" id="ARBA00022832"/>
    </source>
</evidence>
<keyword evidence="12 14" id="KW-0456">Lyase</keyword>
<keyword evidence="14" id="KW-0256">Endoplasmic reticulum</keyword>
<dbReference type="Pfam" id="PF04387">
    <property type="entry name" value="PTPLA"/>
    <property type="match status" value="1"/>
</dbReference>
<evidence type="ECO:0000256" key="4">
    <source>
        <dbReference type="ARBA" id="ARBA00013122"/>
    </source>
</evidence>
<organism evidence="15 16">
    <name type="scientific">[Emmonsia] crescens</name>
    <dbReference type="NCBI Taxonomy" id="73230"/>
    <lineage>
        <taxon>Eukaryota</taxon>
        <taxon>Fungi</taxon>
        <taxon>Dikarya</taxon>
        <taxon>Ascomycota</taxon>
        <taxon>Pezizomycotina</taxon>
        <taxon>Eurotiomycetes</taxon>
        <taxon>Eurotiomycetidae</taxon>
        <taxon>Onygenales</taxon>
        <taxon>Ajellomycetaceae</taxon>
        <taxon>Emergomyces</taxon>
    </lineage>
</organism>
<evidence type="ECO:0000256" key="2">
    <source>
        <dbReference type="ARBA" id="ARBA00005194"/>
    </source>
</evidence>
<dbReference type="Proteomes" id="UP000226031">
    <property type="component" value="Unassembled WGS sequence"/>
</dbReference>
<dbReference type="InterPro" id="IPR007482">
    <property type="entry name" value="Tyr_Pase-like_PTPLA"/>
</dbReference>
<keyword evidence="8 14" id="KW-1133">Transmembrane helix</keyword>
<evidence type="ECO:0000313" key="15">
    <source>
        <dbReference type="EMBL" id="PGH31826.1"/>
    </source>
</evidence>
<comment type="similarity">
    <text evidence="3 14">Belongs to the very long-chain fatty acids dehydratase HACD family.</text>
</comment>
<accession>A0A2B7ZCY0</accession>
<protein>
    <recommendedName>
        <fullName evidence="4 14">Very-long-chain (3R)-3-hydroxyacyl-CoA dehydratase</fullName>
        <ecNumber evidence="4 14">4.2.1.134</ecNumber>
    </recommendedName>
</protein>
<comment type="pathway">
    <text evidence="2 14">Lipid metabolism; fatty acid biosynthesis.</text>
</comment>
<evidence type="ECO:0000256" key="10">
    <source>
        <dbReference type="ARBA" id="ARBA00023136"/>
    </source>
</evidence>
<evidence type="ECO:0000256" key="5">
    <source>
        <dbReference type="ARBA" id="ARBA00022516"/>
    </source>
</evidence>
<evidence type="ECO:0000313" key="16">
    <source>
        <dbReference type="Proteomes" id="UP000226031"/>
    </source>
</evidence>
<evidence type="ECO:0000256" key="13">
    <source>
        <dbReference type="ARBA" id="ARBA00036671"/>
    </source>
</evidence>
<keyword evidence="10 14" id="KW-0472">Membrane</keyword>
<keyword evidence="9 14" id="KW-0443">Lipid metabolism</keyword>
<evidence type="ECO:0000256" key="1">
    <source>
        <dbReference type="ARBA" id="ARBA00004141"/>
    </source>
</evidence>
<dbReference type="VEuPathDB" id="FungiDB:EMCG_03802"/>
<comment type="subcellular location">
    <subcellularLocation>
        <location evidence="14">Endoplasmic reticulum membrane</location>
        <topology evidence="14">Multi-pass membrane protein</topology>
    </subcellularLocation>
    <subcellularLocation>
        <location evidence="1">Membrane</location>
        <topology evidence="1">Multi-pass membrane protein</topology>
    </subcellularLocation>
</comment>
<proteinExistence type="inferred from homology"/>
<evidence type="ECO:0000256" key="9">
    <source>
        <dbReference type="ARBA" id="ARBA00023098"/>
    </source>
</evidence>
<feature type="transmembrane region" description="Helical" evidence="14">
    <location>
        <begin position="203"/>
        <end position="221"/>
    </location>
</feature>
<keyword evidence="11 14" id="KW-0275">Fatty acid biosynthesis</keyword>
<keyword evidence="16" id="KW-1185">Reference proteome</keyword>
<evidence type="ECO:0000256" key="3">
    <source>
        <dbReference type="ARBA" id="ARBA00007811"/>
    </source>
</evidence>
<dbReference type="GO" id="GO:0005789">
    <property type="term" value="C:endoplasmic reticulum membrane"/>
    <property type="evidence" value="ECO:0007669"/>
    <property type="project" value="UniProtKB-SubCell"/>
</dbReference>
<feature type="transmembrane region" description="Helical" evidence="14">
    <location>
        <begin position="21"/>
        <end position="45"/>
    </location>
</feature>
<feature type="transmembrane region" description="Helical" evidence="14">
    <location>
        <begin position="91"/>
        <end position="111"/>
    </location>
</feature>
<dbReference type="EMBL" id="PDND01000113">
    <property type="protein sequence ID" value="PGH31826.1"/>
    <property type="molecule type" value="Genomic_DNA"/>
</dbReference>
<comment type="catalytic activity">
    <reaction evidence="13 14">
        <text>a very-long-chain (3R)-3-hydroxyacyl-CoA = a very-long-chain (2E)-enoyl-CoA + H2O</text>
        <dbReference type="Rhea" id="RHEA:45812"/>
        <dbReference type="ChEBI" id="CHEBI:15377"/>
        <dbReference type="ChEBI" id="CHEBI:83728"/>
        <dbReference type="ChEBI" id="CHEBI:85440"/>
        <dbReference type="EC" id="4.2.1.134"/>
    </reaction>
</comment>
<sequence length="229" mass="25554">MADSKTPNGKNRTSKQASKAATTYLFFYNALSFVLWATITVRLIFLVARLVPTGHVAHIFDALFPLLLFTQSLALLEILHAAVKLVRASPITTAMQVGSRILVVWCVMFFFSVDMVGREKGVVGATGPDPGWKLGDWMVVSCVSPWGITECIRYGYFAVQVWGAAVPRWLLWLRYNTFFVLYPIGMTSECLLIYKAIAPAGDIHFAIAWFFILMLVIYPPCKLPSFAST</sequence>
<dbReference type="UniPathway" id="UPA00094"/>
<evidence type="ECO:0000256" key="6">
    <source>
        <dbReference type="ARBA" id="ARBA00022692"/>
    </source>
</evidence>
<feature type="transmembrane region" description="Helical" evidence="14">
    <location>
        <begin position="178"/>
        <end position="197"/>
    </location>
</feature>